<dbReference type="KEGG" id="caci:CLOAM0501"/>
<reference evidence="1 2" key="1">
    <citation type="journal article" date="2008" name="J. Bacteriol.">
        <title>'Candidatus Cloacamonas acidaminovorans': genome sequence reconstruction provides a first glimpse of a new bacterial division.</title>
        <authorList>
            <person name="Pelletier E."/>
            <person name="Kreimeyer A."/>
            <person name="Bocs S."/>
            <person name="Rouy Z."/>
            <person name="Gyapay G."/>
            <person name="Chouari R."/>
            <person name="Riviere D."/>
            <person name="Ganesan A."/>
            <person name="Daegelen P."/>
            <person name="Sghir A."/>
            <person name="Cohen G.N."/>
            <person name="Medigue C."/>
            <person name="Weissenbach J."/>
            <person name="Le Paslier D."/>
        </authorList>
    </citation>
    <scope>NUCLEOTIDE SEQUENCE [LARGE SCALE GENOMIC DNA]</scope>
    <source>
        <strain evidence="2">Evry</strain>
    </source>
</reference>
<dbReference type="HOGENOM" id="CLU_3023797_0_0_0"/>
<evidence type="ECO:0000313" key="2">
    <source>
        <dbReference type="Proteomes" id="UP000002019"/>
    </source>
</evidence>
<accession>B0VGG1</accession>
<dbReference type="EMBL" id="CU466930">
    <property type="protein sequence ID" value="CAO80398.1"/>
    <property type="molecule type" value="Genomic_DNA"/>
</dbReference>
<protein>
    <submittedName>
        <fullName evidence="1">Uncharacterized protein</fullName>
    </submittedName>
</protein>
<keyword evidence="2" id="KW-1185">Reference proteome</keyword>
<evidence type="ECO:0000313" key="1">
    <source>
        <dbReference type="EMBL" id="CAO80398.1"/>
    </source>
</evidence>
<proteinExistence type="predicted"/>
<sequence>MAREFRIGGNSVSKYPFERFEMILRKLGFTNEDFESLTLPELYLRLCITDPKGDA</sequence>
<dbReference type="AlphaFoldDB" id="B0VGG1"/>
<name>B0VGG1_CLOAI</name>
<gene>
    <name evidence="1" type="ordered locus">CLOAM0501</name>
</gene>
<organism evidence="1 2">
    <name type="scientific">Cloacimonas acidaminovorans (strain Evry)</name>
    <dbReference type="NCBI Taxonomy" id="459349"/>
    <lineage>
        <taxon>Bacteria</taxon>
        <taxon>Pseudomonadati</taxon>
        <taxon>Candidatus Cloacimonadota</taxon>
        <taxon>Candidatus Cloacimonadia</taxon>
        <taxon>Candidatus Cloacimonadales</taxon>
        <taxon>Candidatus Cloacimonadaceae</taxon>
        <taxon>Candidatus Cloacimonas</taxon>
    </lineage>
</organism>
<dbReference type="Proteomes" id="UP000002019">
    <property type="component" value="Chromosome"/>
</dbReference>